<dbReference type="Proteomes" id="UP000094784">
    <property type="component" value="Unassembled WGS sequence"/>
</dbReference>
<dbReference type="EMBL" id="MECQ01000001">
    <property type="protein sequence ID" value="ODV57569.1"/>
    <property type="molecule type" value="Genomic_DNA"/>
</dbReference>
<comment type="caution">
    <text evidence="1">The sequence shown here is derived from an EMBL/GenBank/DDBJ whole genome shotgun (WGS) entry which is preliminary data.</text>
</comment>
<protein>
    <submittedName>
        <fullName evidence="1">Diguanylate cyclase</fullName>
    </submittedName>
</protein>
<dbReference type="InterPro" id="IPR008257">
    <property type="entry name" value="Pept_M19"/>
</dbReference>
<evidence type="ECO:0000313" key="1">
    <source>
        <dbReference type="EMBL" id="ODV57569.1"/>
    </source>
</evidence>
<dbReference type="GO" id="GO:0006508">
    <property type="term" value="P:proteolysis"/>
    <property type="evidence" value="ECO:0007669"/>
    <property type="project" value="InterPro"/>
</dbReference>
<dbReference type="PANTHER" id="PTHR10443">
    <property type="entry name" value="MICROSOMAL DIPEPTIDASE"/>
    <property type="match status" value="1"/>
</dbReference>
<dbReference type="Pfam" id="PF01244">
    <property type="entry name" value="Peptidase_M19"/>
    <property type="match status" value="1"/>
</dbReference>
<dbReference type="AlphaFoldDB" id="A0A1E4RAU8"/>
<evidence type="ECO:0000313" key="2">
    <source>
        <dbReference type="Proteomes" id="UP000094784"/>
    </source>
</evidence>
<dbReference type="GO" id="GO:0070573">
    <property type="term" value="F:metallodipeptidase activity"/>
    <property type="evidence" value="ECO:0007669"/>
    <property type="project" value="InterPro"/>
</dbReference>
<gene>
    <name evidence="1" type="ORF">BG258_17385</name>
</gene>
<dbReference type="Gene3D" id="3.20.20.140">
    <property type="entry name" value="Metal-dependent hydrolases"/>
    <property type="match status" value="1"/>
</dbReference>
<dbReference type="PANTHER" id="PTHR10443:SF12">
    <property type="entry name" value="DIPEPTIDASE"/>
    <property type="match status" value="1"/>
</dbReference>
<organism evidence="1 2">
    <name type="scientific">Lysinibacillus fusiformis</name>
    <dbReference type="NCBI Taxonomy" id="28031"/>
    <lineage>
        <taxon>Bacteria</taxon>
        <taxon>Bacillati</taxon>
        <taxon>Bacillota</taxon>
        <taxon>Bacilli</taxon>
        <taxon>Bacillales</taxon>
        <taxon>Bacillaceae</taxon>
        <taxon>Lysinibacillus</taxon>
    </lineage>
</organism>
<proteinExistence type="predicted"/>
<reference evidence="1 2" key="1">
    <citation type="submission" date="2016-09" db="EMBL/GenBank/DDBJ databases">
        <title>Draft genome sequence of the soil isolate, Lysinibacillus fusiformis M5, a potential hypoxanthine producer.</title>
        <authorList>
            <person name="Gallegos-Monterrosa R."/>
            <person name="Maroti G."/>
            <person name="Balint B."/>
            <person name="Kovacs A.T."/>
        </authorList>
    </citation>
    <scope>NUCLEOTIDE SEQUENCE [LARGE SCALE GENOMIC DNA]</scope>
    <source>
        <strain evidence="1 2">M5</strain>
    </source>
</reference>
<accession>A0A1E4RAU8</accession>
<dbReference type="InterPro" id="IPR032466">
    <property type="entry name" value="Metal_Hydrolase"/>
</dbReference>
<name>A0A1E4RAU8_9BACI</name>
<dbReference type="OrthoDB" id="9804920at2"/>
<sequence>MNIIDLHCDALLKLTTLEAASFAEDVRIHVNQKRLQLGQIKAQVFAIFIDPEIPQNQQFLEVIRQMEAFHTHVLQTEGMVHITDWAQLEQLAPHEIGAILSLEGCSAIGEDLTKLIAVLDAGVKLVGLTWNEENTVAHGAEQDASLGLKPFGKEVIQVLNDRDIIIDVSHLNEQSFWDVLPLAKHIIASHSNARALCDHPRNLTDAQAKALVKHGGHIHVVYYPLFIGGQDATLEQLVNHVEHLANLVGVEHIGLGSDFDGIGVTVKGLAHAGETQNLLEALRTRFSEEEVHGIASQNFKRYVKKAATR</sequence>
<dbReference type="PROSITE" id="PS51365">
    <property type="entry name" value="RENAL_DIPEPTIDASE_2"/>
    <property type="match status" value="1"/>
</dbReference>
<dbReference type="RefSeq" id="WP_069482421.1">
    <property type="nucleotide sequence ID" value="NZ_CP130331.1"/>
</dbReference>
<dbReference type="CDD" id="cd01301">
    <property type="entry name" value="rDP_like"/>
    <property type="match status" value="1"/>
</dbReference>
<dbReference type="SUPFAM" id="SSF51556">
    <property type="entry name" value="Metallo-dependent hydrolases"/>
    <property type="match status" value="1"/>
</dbReference>